<gene>
    <name evidence="1" type="ORF">CLF_100107</name>
</gene>
<dbReference type="EMBL" id="DF142831">
    <property type="protein sequence ID" value="GAA47228.1"/>
    <property type="molecule type" value="Genomic_DNA"/>
</dbReference>
<organism evidence="1 2">
    <name type="scientific">Clonorchis sinensis</name>
    <name type="common">Chinese liver fluke</name>
    <dbReference type="NCBI Taxonomy" id="79923"/>
    <lineage>
        <taxon>Eukaryota</taxon>
        <taxon>Metazoa</taxon>
        <taxon>Spiralia</taxon>
        <taxon>Lophotrochozoa</taxon>
        <taxon>Platyhelminthes</taxon>
        <taxon>Trematoda</taxon>
        <taxon>Digenea</taxon>
        <taxon>Opisthorchiida</taxon>
        <taxon>Opisthorchiata</taxon>
        <taxon>Opisthorchiidae</taxon>
        <taxon>Clonorchis</taxon>
    </lineage>
</organism>
<proteinExistence type="predicted"/>
<accession>G7Y2P1</accession>
<name>G7Y2P1_CLOSI</name>
<dbReference type="AlphaFoldDB" id="G7Y2P1"/>
<dbReference type="Proteomes" id="UP000008909">
    <property type="component" value="Unassembled WGS sequence"/>
</dbReference>
<evidence type="ECO:0000313" key="1">
    <source>
        <dbReference type="EMBL" id="GAA47228.1"/>
    </source>
</evidence>
<evidence type="ECO:0000313" key="2">
    <source>
        <dbReference type="Proteomes" id="UP000008909"/>
    </source>
</evidence>
<sequence>MPISCPEFHQRLRFKQFRFLLIQPLPVKRDALVADTKRYFAPIPSARRRGRTRQERRQFPAFYSRREGLFIILDGLLCFEASVIIPPTQRAAVLADLHSGNLGVGKMSLLARLSCW</sequence>
<protein>
    <submittedName>
        <fullName evidence="1">Uncharacterized protein</fullName>
    </submittedName>
</protein>
<keyword evidence="2" id="KW-1185">Reference proteome</keyword>
<reference evidence="1" key="1">
    <citation type="journal article" date="2011" name="Genome Biol.">
        <title>The draft genome of the carcinogenic human liver fluke Clonorchis sinensis.</title>
        <authorList>
            <person name="Wang X."/>
            <person name="Chen W."/>
            <person name="Huang Y."/>
            <person name="Sun J."/>
            <person name="Men J."/>
            <person name="Liu H."/>
            <person name="Luo F."/>
            <person name="Guo L."/>
            <person name="Lv X."/>
            <person name="Deng C."/>
            <person name="Zhou C."/>
            <person name="Fan Y."/>
            <person name="Li X."/>
            <person name="Huang L."/>
            <person name="Hu Y."/>
            <person name="Liang C."/>
            <person name="Hu X."/>
            <person name="Xu J."/>
            <person name="Yu X."/>
        </authorList>
    </citation>
    <scope>NUCLEOTIDE SEQUENCE [LARGE SCALE GENOMIC DNA]</scope>
    <source>
        <strain evidence="1">Henan</strain>
    </source>
</reference>
<reference key="2">
    <citation type="submission" date="2011-10" db="EMBL/GenBank/DDBJ databases">
        <title>The genome and transcriptome sequence of Clonorchis sinensis provide insights into the carcinogenic liver fluke.</title>
        <authorList>
            <person name="Wang X."/>
            <person name="Huang Y."/>
            <person name="Chen W."/>
            <person name="Liu H."/>
            <person name="Guo L."/>
            <person name="Chen Y."/>
            <person name="Luo F."/>
            <person name="Zhou W."/>
            <person name="Sun J."/>
            <person name="Mao Q."/>
            <person name="Liang P."/>
            <person name="Zhou C."/>
            <person name="Tian Y."/>
            <person name="Men J."/>
            <person name="Lv X."/>
            <person name="Huang L."/>
            <person name="Zhou J."/>
            <person name="Hu Y."/>
            <person name="Li R."/>
            <person name="Zhang F."/>
            <person name="Lei H."/>
            <person name="Li X."/>
            <person name="Hu X."/>
            <person name="Liang C."/>
            <person name="Xu J."/>
            <person name="Wu Z."/>
            <person name="Yu X."/>
        </authorList>
    </citation>
    <scope>NUCLEOTIDE SEQUENCE</scope>
    <source>
        <strain>Henan</strain>
    </source>
</reference>